<keyword evidence="4 15" id="KW-0645">Protease</keyword>
<keyword evidence="12 15" id="KW-0482">Metalloprotease</keyword>
<keyword evidence="7 15" id="KW-0547">Nucleotide-binding</keyword>
<feature type="binding site" evidence="15">
    <location>
        <position position="510"/>
    </location>
    <ligand>
        <name>Zn(2+)</name>
        <dbReference type="ChEBI" id="CHEBI:29105"/>
        <note>catalytic</note>
    </ligand>
</feature>
<dbReference type="GO" id="GO:0005886">
    <property type="term" value="C:plasma membrane"/>
    <property type="evidence" value="ECO:0007669"/>
    <property type="project" value="UniProtKB-SubCell"/>
</dbReference>
<dbReference type="InterPro" id="IPR003960">
    <property type="entry name" value="ATPase_AAA_CS"/>
</dbReference>
<evidence type="ECO:0000256" key="17">
    <source>
        <dbReference type="SAM" id="Coils"/>
    </source>
</evidence>
<dbReference type="InterPro" id="IPR000642">
    <property type="entry name" value="Peptidase_M41"/>
</dbReference>
<comment type="caution">
    <text evidence="15">Lacks conserved residue(s) required for the propagation of feature annotation.</text>
</comment>
<comment type="similarity">
    <text evidence="14 15">In the central section; belongs to the AAA ATPase family.</text>
</comment>
<comment type="caution">
    <text evidence="19">The sequence shown here is derived from an EMBL/GenBank/DDBJ whole genome shotgun (WGS) entry which is preliminary data.</text>
</comment>
<keyword evidence="11 15" id="KW-1133">Transmembrane helix</keyword>
<comment type="similarity">
    <text evidence="2 15">In the C-terminal section; belongs to the peptidase M41 family.</text>
</comment>
<keyword evidence="3 15" id="KW-1003">Cell membrane</keyword>
<dbReference type="InterPro" id="IPR003593">
    <property type="entry name" value="AAA+_ATPase"/>
</dbReference>
<dbReference type="InterPro" id="IPR037219">
    <property type="entry name" value="Peptidase_M41-like"/>
</dbReference>
<dbReference type="GO" id="GO:0016887">
    <property type="term" value="F:ATP hydrolysis activity"/>
    <property type="evidence" value="ECO:0007669"/>
    <property type="project" value="UniProtKB-UniRule"/>
</dbReference>
<dbReference type="PROSITE" id="PS00674">
    <property type="entry name" value="AAA"/>
    <property type="match status" value="1"/>
</dbReference>
<dbReference type="InterPro" id="IPR005936">
    <property type="entry name" value="FtsH"/>
</dbReference>
<dbReference type="Gene3D" id="3.40.50.300">
    <property type="entry name" value="P-loop containing nucleotide triphosphate hydrolases"/>
    <property type="match status" value="1"/>
</dbReference>
<keyword evidence="5 15" id="KW-0812">Transmembrane</keyword>
<proteinExistence type="inferred from homology"/>
<dbReference type="SUPFAM" id="SSF52540">
    <property type="entry name" value="P-loop containing nucleoside triphosphate hydrolases"/>
    <property type="match status" value="1"/>
</dbReference>
<feature type="transmembrane region" description="Helical" evidence="15">
    <location>
        <begin position="109"/>
        <end position="134"/>
    </location>
</feature>
<keyword evidence="6 15" id="KW-0479">Metal-binding</keyword>
<comment type="function">
    <text evidence="15">Acts as a processive, ATP-dependent zinc metallopeptidase for both cytoplasmic and membrane proteins. Plays a role in the quality control of integral membrane proteins.</text>
</comment>
<evidence type="ECO:0000256" key="12">
    <source>
        <dbReference type="ARBA" id="ARBA00023049"/>
    </source>
</evidence>
<dbReference type="GO" id="GO:0005524">
    <property type="term" value="F:ATP binding"/>
    <property type="evidence" value="ECO:0007669"/>
    <property type="project" value="UniProtKB-UniRule"/>
</dbReference>
<dbReference type="InterPro" id="IPR041569">
    <property type="entry name" value="AAA_lid_3"/>
</dbReference>
<evidence type="ECO:0000313" key="20">
    <source>
        <dbReference type="Proteomes" id="UP000178315"/>
    </source>
</evidence>
<dbReference type="Pfam" id="PF17862">
    <property type="entry name" value="AAA_lid_3"/>
    <property type="match status" value="1"/>
</dbReference>
<evidence type="ECO:0000256" key="15">
    <source>
        <dbReference type="HAMAP-Rule" id="MF_01458"/>
    </source>
</evidence>
<dbReference type="Pfam" id="PF01434">
    <property type="entry name" value="Peptidase_M41"/>
    <property type="match status" value="1"/>
</dbReference>
<dbReference type="FunFam" id="3.40.50.300:FF:000001">
    <property type="entry name" value="ATP-dependent zinc metalloprotease FtsH"/>
    <property type="match status" value="1"/>
</dbReference>
<dbReference type="SMART" id="SM00382">
    <property type="entry name" value="AAA"/>
    <property type="match status" value="1"/>
</dbReference>
<reference evidence="19 20" key="1">
    <citation type="journal article" date="2016" name="Nat. Commun.">
        <title>Thousands of microbial genomes shed light on interconnected biogeochemical processes in an aquifer system.</title>
        <authorList>
            <person name="Anantharaman K."/>
            <person name="Brown C.T."/>
            <person name="Hug L.A."/>
            <person name="Sharon I."/>
            <person name="Castelle C.J."/>
            <person name="Probst A.J."/>
            <person name="Thomas B.C."/>
            <person name="Singh A."/>
            <person name="Wilkins M.J."/>
            <person name="Karaoz U."/>
            <person name="Brodie E.L."/>
            <person name="Williams K.H."/>
            <person name="Hubbard S.S."/>
            <person name="Banfield J.F."/>
        </authorList>
    </citation>
    <scope>NUCLEOTIDE SEQUENCE [LARGE SCALE GENOMIC DNA]</scope>
</reference>
<dbReference type="CDD" id="cd19501">
    <property type="entry name" value="RecA-like_FtsH"/>
    <property type="match status" value="1"/>
</dbReference>
<dbReference type="Pfam" id="PF00004">
    <property type="entry name" value="AAA"/>
    <property type="match status" value="1"/>
</dbReference>
<keyword evidence="10 15" id="KW-0067">ATP-binding</keyword>
<dbReference type="FunFam" id="1.10.8.60:FF:000001">
    <property type="entry name" value="ATP-dependent zinc metalloprotease FtsH"/>
    <property type="match status" value="1"/>
</dbReference>
<dbReference type="Pfam" id="PF06480">
    <property type="entry name" value="FtsH_ext"/>
    <property type="match status" value="1"/>
</dbReference>
<dbReference type="EC" id="3.4.24.-" evidence="15"/>
<dbReference type="HAMAP" id="MF_01458">
    <property type="entry name" value="FtsH"/>
    <property type="match status" value="1"/>
</dbReference>
<dbReference type="Proteomes" id="UP000178315">
    <property type="component" value="Unassembled WGS sequence"/>
</dbReference>
<comment type="subunit">
    <text evidence="15">Homohexamer.</text>
</comment>
<dbReference type="InterPro" id="IPR011546">
    <property type="entry name" value="Pept_M41_FtsH_extracell"/>
</dbReference>
<keyword evidence="8 15" id="KW-0378">Hydrolase</keyword>
<evidence type="ECO:0000256" key="9">
    <source>
        <dbReference type="ARBA" id="ARBA00022833"/>
    </source>
</evidence>
<dbReference type="Gene3D" id="1.10.8.60">
    <property type="match status" value="1"/>
</dbReference>
<dbReference type="GO" id="GO:0004176">
    <property type="term" value="F:ATP-dependent peptidase activity"/>
    <property type="evidence" value="ECO:0007669"/>
    <property type="project" value="InterPro"/>
</dbReference>
<dbReference type="InterPro" id="IPR027417">
    <property type="entry name" value="P-loop_NTPase"/>
</dbReference>
<dbReference type="PANTHER" id="PTHR23076:SF97">
    <property type="entry name" value="ATP-DEPENDENT ZINC METALLOPROTEASE YME1L1"/>
    <property type="match status" value="1"/>
</dbReference>
<dbReference type="NCBIfam" id="TIGR01241">
    <property type="entry name" value="FtsH_fam"/>
    <property type="match status" value="1"/>
</dbReference>
<evidence type="ECO:0000256" key="13">
    <source>
        <dbReference type="ARBA" id="ARBA00023136"/>
    </source>
</evidence>
<evidence type="ECO:0000256" key="16">
    <source>
        <dbReference type="RuleBase" id="RU003651"/>
    </source>
</evidence>
<evidence type="ECO:0000259" key="18">
    <source>
        <dbReference type="SMART" id="SM00382"/>
    </source>
</evidence>
<dbReference type="EMBL" id="MHJU01000001">
    <property type="protein sequence ID" value="OGY74263.1"/>
    <property type="molecule type" value="Genomic_DNA"/>
</dbReference>
<sequence length="615" mass="68549">MTQLHKQIIILVACFALLLWLSQKISLPFNTERTERVPFNKLVELIEEEKIKTIELRGDNTLFAGLTDGSNIESRAIGNDSIITTLKNYDVPVEIIKQIAIDVKRENGFISFIAILIPTLFPILLIVGFFYLLYKQAQGFSSKTFSFGQSAGKQVNYEGTEGRSGAVKTKFKDVAGVKEAKEELMEVIDFLKNPKKFTDLGARIPRGVLLIGPPGCGKTLLAKAVAGEADVPFFHISGSEFMELFVGVGASRVRGLFQKAKRNAPCIIFIDELDSIGRKRGAGFGGAHDERDQTLNQILVEMDGFDTDTNVIVMAATNRPDVLDSALLRPGRFDRRITIDLPDIASREEMLKVHAKGKPLTDSVNLRRVAERTPGFSGADLAYLMNEAAILTARNNKTQITMEELLPSIEKVMLGPERRSRVITDQEKKITAFHEAGHAIVAHTLPEADPVHKVSVIARGQAGGYTLKIPEKDRYLHTRAEFMADLSVSMGGLAAEKIKFNEMTTGASGDLRYATQLARKLVTRYGMSDKIGPVSFELEDTNGFSQFPWEELKSVYSDTTLENIDTEVRRFLEEAYNNARKIIELHLEKLELVAEKLLEQETIEKEEFDELMQTA</sequence>
<gene>
    <name evidence="15" type="primary">ftsH</name>
    <name evidence="19" type="ORF">A3H61_01405</name>
</gene>
<feature type="domain" description="AAA+ ATPase" evidence="18">
    <location>
        <begin position="204"/>
        <end position="343"/>
    </location>
</feature>
<dbReference type="InterPro" id="IPR003959">
    <property type="entry name" value="ATPase_AAA_core"/>
</dbReference>
<dbReference type="GO" id="GO:0006508">
    <property type="term" value="P:proteolysis"/>
    <property type="evidence" value="ECO:0007669"/>
    <property type="project" value="UniProtKB-KW"/>
</dbReference>
<evidence type="ECO:0000256" key="10">
    <source>
        <dbReference type="ARBA" id="ARBA00022840"/>
    </source>
</evidence>
<dbReference type="GO" id="GO:0030163">
    <property type="term" value="P:protein catabolic process"/>
    <property type="evidence" value="ECO:0007669"/>
    <property type="project" value="UniProtKB-UniRule"/>
</dbReference>
<evidence type="ECO:0000256" key="6">
    <source>
        <dbReference type="ARBA" id="ARBA00022723"/>
    </source>
</evidence>
<evidence type="ECO:0000256" key="2">
    <source>
        <dbReference type="ARBA" id="ARBA00010044"/>
    </source>
</evidence>
<evidence type="ECO:0000256" key="3">
    <source>
        <dbReference type="ARBA" id="ARBA00022475"/>
    </source>
</evidence>
<dbReference type="PANTHER" id="PTHR23076">
    <property type="entry name" value="METALLOPROTEASE M41 FTSH"/>
    <property type="match status" value="1"/>
</dbReference>
<evidence type="ECO:0000256" key="4">
    <source>
        <dbReference type="ARBA" id="ARBA00022670"/>
    </source>
</evidence>
<keyword evidence="9 15" id="KW-0862">Zinc</keyword>
<dbReference type="Gene3D" id="1.20.58.760">
    <property type="entry name" value="Peptidase M41"/>
    <property type="match status" value="1"/>
</dbReference>
<dbReference type="FunFam" id="1.20.58.760:FF:000001">
    <property type="entry name" value="ATP-dependent zinc metalloprotease FtsH"/>
    <property type="match status" value="1"/>
</dbReference>
<feature type="active site" evidence="15">
    <location>
        <position position="435"/>
    </location>
</feature>
<feature type="coiled-coil region" evidence="17">
    <location>
        <begin position="580"/>
        <end position="607"/>
    </location>
</feature>
<dbReference type="GO" id="GO:0008270">
    <property type="term" value="F:zinc ion binding"/>
    <property type="evidence" value="ECO:0007669"/>
    <property type="project" value="UniProtKB-UniRule"/>
</dbReference>
<feature type="binding site" evidence="15">
    <location>
        <position position="434"/>
    </location>
    <ligand>
        <name>Zn(2+)</name>
        <dbReference type="ChEBI" id="CHEBI:29105"/>
        <note>catalytic</note>
    </ligand>
</feature>
<accession>A0A1G2ABK3</accession>
<evidence type="ECO:0000313" key="19">
    <source>
        <dbReference type="EMBL" id="OGY74263.1"/>
    </source>
</evidence>
<evidence type="ECO:0000256" key="1">
    <source>
        <dbReference type="ARBA" id="ARBA00004370"/>
    </source>
</evidence>
<evidence type="ECO:0000256" key="14">
    <source>
        <dbReference type="ARBA" id="ARBA00061570"/>
    </source>
</evidence>
<evidence type="ECO:0000256" key="8">
    <source>
        <dbReference type="ARBA" id="ARBA00022801"/>
    </source>
</evidence>
<comment type="cofactor">
    <cofactor evidence="15">
        <name>Zn(2+)</name>
        <dbReference type="ChEBI" id="CHEBI:29105"/>
    </cofactor>
    <text evidence="15">Binds 1 zinc ion per subunit.</text>
</comment>
<comment type="similarity">
    <text evidence="16">Belongs to the AAA ATPase family.</text>
</comment>
<dbReference type="SUPFAM" id="SSF140990">
    <property type="entry name" value="FtsH protease domain-like"/>
    <property type="match status" value="1"/>
</dbReference>
<keyword evidence="17" id="KW-0175">Coiled coil</keyword>
<protein>
    <recommendedName>
        <fullName evidence="15">ATP-dependent zinc metalloprotease FtsH</fullName>
        <ecNumber evidence="15">3.4.24.-</ecNumber>
    </recommendedName>
</protein>
<keyword evidence="13 15" id="KW-0472">Membrane</keyword>
<evidence type="ECO:0000256" key="5">
    <source>
        <dbReference type="ARBA" id="ARBA00022692"/>
    </source>
</evidence>
<feature type="binding site" evidence="15">
    <location>
        <position position="438"/>
    </location>
    <ligand>
        <name>Zn(2+)</name>
        <dbReference type="ChEBI" id="CHEBI:29105"/>
        <note>catalytic</note>
    </ligand>
</feature>
<evidence type="ECO:0000256" key="7">
    <source>
        <dbReference type="ARBA" id="ARBA00022741"/>
    </source>
</evidence>
<comment type="subcellular location">
    <subcellularLocation>
        <location evidence="15">Cell membrane</location>
        <topology evidence="15">Multi-pass membrane protein</topology>
        <orientation evidence="15">Cytoplasmic side</orientation>
    </subcellularLocation>
    <subcellularLocation>
        <location evidence="1">Membrane</location>
    </subcellularLocation>
</comment>
<dbReference type="GO" id="GO:0004222">
    <property type="term" value="F:metalloendopeptidase activity"/>
    <property type="evidence" value="ECO:0007669"/>
    <property type="project" value="InterPro"/>
</dbReference>
<evidence type="ECO:0000256" key="11">
    <source>
        <dbReference type="ARBA" id="ARBA00022989"/>
    </source>
</evidence>
<organism evidence="19 20">
    <name type="scientific">Candidatus Jacksonbacteria bacterium RIFCSPLOWO2_02_FULL_44_20</name>
    <dbReference type="NCBI Taxonomy" id="1798460"/>
    <lineage>
        <taxon>Bacteria</taxon>
        <taxon>Candidatus Jacksoniibacteriota</taxon>
    </lineage>
</organism>
<dbReference type="AlphaFoldDB" id="A0A1G2ABK3"/>
<name>A0A1G2ABK3_9BACT</name>